<feature type="transmembrane region" description="Helical" evidence="1">
    <location>
        <begin position="6"/>
        <end position="26"/>
    </location>
</feature>
<proteinExistence type="predicted"/>
<reference evidence="2 3" key="1">
    <citation type="submission" date="2024-04" db="EMBL/GenBank/DDBJ databases">
        <title>Bacillus oryzaecorticis sp. nov., a moderately halophilic bacterium isolated from rice husks.</title>
        <authorList>
            <person name="Zhu H.-S."/>
        </authorList>
    </citation>
    <scope>NUCLEOTIDE SEQUENCE [LARGE SCALE GENOMIC DNA]</scope>
    <source>
        <strain evidence="2 3">ZC255</strain>
    </source>
</reference>
<evidence type="ECO:0000256" key="1">
    <source>
        <dbReference type="SAM" id="Phobius"/>
    </source>
</evidence>
<gene>
    <name evidence="2" type="ORF">AAEO50_17350</name>
</gene>
<feature type="transmembrane region" description="Helical" evidence="1">
    <location>
        <begin position="47"/>
        <end position="69"/>
    </location>
</feature>
<keyword evidence="1" id="KW-1133">Transmembrane helix</keyword>
<sequence>MKVLILIHVLSAIIGVGPTFFVHLLTRPDKDVDELRIAMKYSRLLEFYPKVGGSIAVLTGIALFLLGEYGSFTQIWLLGSLFLYILIQIIVIGFITPLTKKVNEWLGRPENLALSGAPPEEIQTALESIHRRFYLASSLGVLLFIFMILKP</sequence>
<evidence type="ECO:0000313" key="2">
    <source>
        <dbReference type="EMBL" id="MEL3974053.1"/>
    </source>
</evidence>
<organism evidence="2 3">
    <name type="scientific">Rossellomorea oryzaecorticis</name>
    <dbReference type="NCBI Taxonomy" id="1396505"/>
    <lineage>
        <taxon>Bacteria</taxon>
        <taxon>Bacillati</taxon>
        <taxon>Bacillota</taxon>
        <taxon>Bacilli</taxon>
        <taxon>Bacillales</taxon>
        <taxon>Bacillaceae</taxon>
        <taxon>Rossellomorea</taxon>
    </lineage>
</organism>
<feature type="transmembrane region" description="Helical" evidence="1">
    <location>
        <begin position="133"/>
        <end position="149"/>
    </location>
</feature>
<name>A0ABU9KDD7_9BACI</name>
<keyword evidence="1" id="KW-0812">Transmembrane</keyword>
<protein>
    <submittedName>
        <fullName evidence="2">DUF2269 family protein</fullName>
    </submittedName>
</protein>
<accession>A0ABU9KDD7</accession>
<comment type="caution">
    <text evidence="2">The sequence shown here is derived from an EMBL/GenBank/DDBJ whole genome shotgun (WGS) entry which is preliminary data.</text>
</comment>
<keyword evidence="1" id="KW-0472">Membrane</keyword>
<evidence type="ECO:0000313" key="3">
    <source>
        <dbReference type="Proteomes" id="UP001389717"/>
    </source>
</evidence>
<feature type="transmembrane region" description="Helical" evidence="1">
    <location>
        <begin position="75"/>
        <end position="98"/>
    </location>
</feature>
<dbReference type="Pfam" id="PF10027">
    <property type="entry name" value="DUF2269"/>
    <property type="match status" value="1"/>
</dbReference>
<dbReference type="RefSeq" id="WP_341985568.1">
    <property type="nucleotide sequence ID" value="NZ_JBBYAF010000041.1"/>
</dbReference>
<dbReference type="Proteomes" id="UP001389717">
    <property type="component" value="Unassembled WGS sequence"/>
</dbReference>
<dbReference type="InterPro" id="IPR018729">
    <property type="entry name" value="DUF2269_transmembrane"/>
</dbReference>
<keyword evidence="3" id="KW-1185">Reference proteome</keyword>
<dbReference type="EMBL" id="JBBYAF010000041">
    <property type="protein sequence ID" value="MEL3974053.1"/>
    <property type="molecule type" value="Genomic_DNA"/>
</dbReference>